<gene>
    <name evidence="5" type="primary">LOC106066787</name>
</gene>
<accession>A0A9W2YKA1</accession>
<dbReference type="OMA" id="YSAQANR"/>
<organism evidence="4 5">
    <name type="scientific">Biomphalaria glabrata</name>
    <name type="common">Bloodfluke planorb</name>
    <name type="synonym">Freshwater snail</name>
    <dbReference type="NCBI Taxonomy" id="6526"/>
    <lineage>
        <taxon>Eukaryota</taxon>
        <taxon>Metazoa</taxon>
        <taxon>Spiralia</taxon>
        <taxon>Lophotrochozoa</taxon>
        <taxon>Mollusca</taxon>
        <taxon>Gastropoda</taxon>
        <taxon>Heterobranchia</taxon>
        <taxon>Euthyneura</taxon>
        <taxon>Panpulmonata</taxon>
        <taxon>Hygrophila</taxon>
        <taxon>Lymnaeoidea</taxon>
        <taxon>Planorbidae</taxon>
        <taxon>Biomphalaria</taxon>
    </lineage>
</organism>
<dbReference type="InterPro" id="IPR036186">
    <property type="entry name" value="Serpin_sf"/>
</dbReference>
<feature type="domain" description="Serpin" evidence="3">
    <location>
        <begin position="1"/>
        <end position="333"/>
    </location>
</feature>
<dbReference type="Gene3D" id="2.30.39.10">
    <property type="entry name" value="Alpha-1-antitrypsin, domain 1"/>
    <property type="match status" value="1"/>
</dbReference>
<sequence>MTSTGARGDTATEMKNIRDITALGSSVNSIYKELIQQINAVTDVELYTANAVFVWPDLSVVPRFTLDLSSYYSAQANRIKFSAGGRPEKPINDDVAARTRNIITVLPRTSTVDNRTGLVLIDSLFFNGTWETPFEQIRTKSQDFHQLGGSVKQVEMMNDDRYVNIKRDDVNKVDVAELSFKGGRFSLYIALPHAVDGITDIEKLVVQPGKVQQLFTDLINVRVRLAIPKFKAESTLSPNTPLEDLGMTRAFSPSLANFGGIAAADLYISHVLHTAVLEVKESKTVAAAAADINIPIRTGFVMPPSESFVADHPFVYFLRDNQTGQILFQGKFSG</sequence>
<reference evidence="5" key="1">
    <citation type="submission" date="2025-08" db="UniProtKB">
        <authorList>
            <consortium name="RefSeq"/>
        </authorList>
    </citation>
    <scope>IDENTIFICATION</scope>
</reference>
<dbReference type="InterPro" id="IPR023796">
    <property type="entry name" value="Serpin_dom"/>
</dbReference>
<evidence type="ECO:0000256" key="2">
    <source>
        <dbReference type="RuleBase" id="RU000411"/>
    </source>
</evidence>
<evidence type="ECO:0000259" key="3">
    <source>
        <dbReference type="SMART" id="SM00093"/>
    </source>
</evidence>
<dbReference type="RefSeq" id="XP_055863187.1">
    <property type="nucleotide sequence ID" value="XM_056007212.1"/>
</dbReference>
<evidence type="ECO:0000256" key="1">
    <source>
        <dbReference type="ARBA" id="ARBA00009500"/>
    </source>
</evidence>
<dbReference type="InterPro" id="IPR000215">
    <property type="entry name" value="Serpin_fam"/>
</dbReference>
<dbReference type="InterPro" id="IPR023795">
    <property type="entry name" value="Serpin_CS"/>
</dbReference>
<dbReference type="OrthoDB" id="671595at2759"/>
<evidence type="ECO:0000313" key="4">
    <source>
        <dbReference type="Proteomes" id="UP001165740"/>
    </source>
</evidence>
<dbReference type="PANTHER" id="PTHR11461:SF211">
    <property type="entry name" value="GH10112P-RELATED"/>
    <property type="match status" value="1"/>
</dbReference>
<comment type="similarity">
    <text evidence="1 2">Belongs to the serpin family.</text>
</comment>
<name>A0A9W2YKA1_BIOGL</name>
<proteinExistence type="inferred from homology"/>
<keyword evidence="4" id="KW-1185">Reference proteome</keyword>
<dbReference type="PANTHER" id="PTHR11461">
    <property type="entry name" value="SERINE PROTEASE INHIBITOR, SERPIN"/>
    <property type="match status" value="1"/>
</dbReference>
<dbReference type="PROSITE" id="PS00284">
    <property type="entry name" value="SERPIN"/>
    <property type="match status" value="1"/>
</dbReference>
<protein>
    <submittedName>
        <fullName evidence="5">Plasminogen activator inhibitor 1-like</fullName>
    </submittedName>
</protein>
<evidence type="ECO:0000313" key="5">
    <source>
        <dbReference type="RefSeq" id="XP_055863187.1"/>
    </source>
</evidence>
<dbReference type="Gene3D" id="3.30.497.10">
    <property type="entry name" value="Antithrombin, subunit I, domain 2"/>
    <property type="match status" value="1"/>
</dbReference>
<dbReference type="GeneID" id="106066787"/>
<dbReference type="InterPro" id="IPR042185">
    <property type="entry name" value="Serpin_sf_2"/>
</dbReference>
<dbReference type="SMART" id="SM00093">
    <property type="entry name" value="SERPIN"/>
    <property type="match status" value="1"/>
</dbReference>
<dbReference type="GO" id="GO:0004867">
    <property type="term" value="F:serine-type endopeptidase inhibitor activity"/>
    <property type="evidence" value="ECO:0007669"/>
    <property type="project" value="InterPro"/>
</dbReference>
<dbReference type="Proteomes" id="UP001165740">
    <property type="component" value="Chromosome 12"/>
</dbReference>
<dbReference type="GO" id="GO:0005615">
    <property type="term" value="C:extracellular space"/>
    <property type="evidence" value="ECO:0007669"/>
    <property type="project" value="InterPro"/>
</dbReference>
<dbReference type="SUPFAM" id="SSF56574">
    <property type="entry name" value="Serpins"/>
    <property type="match status" value="1"/>
</dbReference>
<dbReference type="Pfam" id="PF00079">
    <property type="entry name" value="Serpin"/>
    <property type="match status" value="1"/>
</dbReference>
<dbReference type="AlphaFoldDB" id="A0A9W2YKA1"/>
<dbReference type="InterPro" id="IPR042178">
    <property type="entry name" value="Serpin_sf_1"/>
</dbReference>